<evidence type="ECO:0000313" key="3">
    <source>
        <dbReference type="Proteomes" id="UP000552241"/>
    </source>
</evidence>
<dbReference type="RefSeq" id="WP_182044105.1">
    <property type="nucleotide sequence ID" value="NZ_JACDZE010000004.1"/>
</dbReference>
<reference evidence="2 3" key="1">
    <citation type="submission" date="2020-07" db="EMBL/GenBank/DDBJ databases">
        <title>Moheibacter lacus sp. nov., a member of the family Flavobacteriaceae isolated from freshwater lake sediment.</title>
        <authorList>
            <person name="Liu Y."/>
        </authorList>
    </citation>
    <scope>NUCLEOTIDE SEQUENCE [LARGE SCALE GENOMIC DNA]</scope>
    <source>
        <strain evidence="2 3">BDHS18</strain>
    </source>
</reference>
<evidence type="ECO:0000259" key="1">
    <source>
        <dbReference type="Pfam" id="PF14771"/>
    </source>
</evidence>
<evidence type="ECO:0000313" key="2">
    <source>
        <dbReference type="EMBL" id="MBA5630513.1"/>
    </source>
</evidence>
<dbReference type="AlphaFoldDB" id="A0A838ZU71"/>
<dbReference type="Pfam" id="PF14771">
    <property type="entry name" value="DUF4476"/>
    <property type="match status" value="1"/>
</dbReference>
<proteinExistence type="predicted"/>
<dbReference type="EMBL" id="JACDZE010000004">
    <property type="protein sequence ID" value="MBA5630513.1"/>
    <property type="molecule type" value="Genomic_DNA"/>
</dbReference>
<sequence>MRTNLFFYVTVFLLPLCVFGHFGNASLQIDFENRRQYLVQIGNEEFLTNDGTITFENLNSGFYPVHIYQLNIRTKRLLYKGGVNLAAGSITYTQFFRGNLEVTEVVALYEPSGVVMSDVDFNRFLYSIADESFDSSRLEMMEIQLNYQFFTAHQIAQVLNEFSFESNKLAIAKLAFGKTVDPHNYYLVSEEFSFSSSKRELKEFILNQ</sequence>
<feature type="domain" description="DUF4476" evidence="1">
    <location>
        <begin position="115"/>
        <end position="205"/>
    </location>
</feature>
<comment type="caution">
    <text evidence="2">The sequence shown here is derived from an EMBL/GenBank/DDBJ whole genome shotgun (WGS) entry which is preliminary data.</text>
</comment>
<name>A0A838ZU71_9FLAO</name>
<gene>
    <name evidence="2" type="ORF">HU137_12075</name>
</gene>
<keyword evidence="3" id="KW-1185">Reference proteome</keyword>
<protein>
    <submittedName>
        <fullName evidence="2">DUF4476 domain-containing protein</fullName>
    </submittedName>
</protein>
<dbReference type="InterPro" id="IPR028011">
    <property type="entry name" value="DUF4476"/>
</dbReference>
<dbReference type="Proteomes" id="UP000552241">
    <property type="component" value="Unassembled WGS sequence"/>
</dbReference>
<accession>A0A838ZU71</accession>
<organism evidence="2 3">
    <name type="scientific">Moheibacter lacus</name>
    <dbReference type="NCBI Taxonomy" id="2745851"/>
    <lineage>
        <taxon>Bacteria</taxon>
        <taxon>Pseudomonadati</taxon>
        <taxon>Bacteroidota</taxon>
        <taxon>Flavobacteriia</taxon>
        <taxon>Flavobacteriales</taxon>
        <taxon>Weeksellaceae</taxon>
        <taxon>Moheibacter</taxon>
    </lineage>
</organism>